<evidence type="ECO:0000259" key="2">
    <source>
        <dbReference type="Pfam" id="PF02517"/>
    </source>
</evidence>
<dbReference type="InterPro" id="IPR052710">
    <property type="entry name" value="CAAX_protease"/>
</dbReference>
<feature type="transmembrane region" description="Helical" evidence="1">
    <location>
        <begin position="12"/>
        <end position="31"/>
    </location>
</feature>
<name>A0ABU0E3X8_9FIRM</name>
<dbReference type="RefSeq" id="WP_307408466.1">
    <property type="nucleotide sequence ID" value="NZ_JAUSUR010000004.1"/>
</dbReference>
<reference evidence="3 4" key="1">
    <citation type="submission" date="2023-07" db="EMBL/GenBank/DDBJ databases">
        <title>Genomic Encyclopedia of Type Strains, Phase IV (KMG-IV): sequencing the most valuable type-strain genomes for metagenomic binning, comparative biology and taxonomic classification.</title>
        <authorList>
            <person name="Goeker M."/>
        </authorList>
    </citation>
    <scope>NUCLEOTIDE SEQUENCE [LARGE SCALE GENOMIC DNA]</scope>
    <source>
        <strain evidence="3 4">DSM 16784</strain>
    </source>
</reference>
<dbReference type="Proteomes" id="UP001230220">
    <property type="component" value="Unassembled WGS sequence"/>
</dbReference>
<comment type="caution">
    <text evidence="3">The sequence shown here is derived from an EMBL/GenBank/DDBJ whole genome shotgun (WGS) entry which is preliminary data.</text>
</comment>
<feature type="domain" description="CAAX prenyl protease 2/Lysostaphin resistance protein A-like" evidence="2">
    <location>
        <begin position="121"/>
        <end position="220"/>
    </location>
</feature>
<proteinExistence type="predicted"/>
<keyword evidence="3" id="KW-0645">Protease</keyword>
<gene>
    <name evidence="3" type="ORF">J2S15_002349</name>
</gene>
<feature type="transmembrane region" description="Helical" evidence="1">
    <location>
        <begin position="74"/>
        <end position="97"/>
    </location>
</feature>
<keyword evidence="1" id="KW-1133">Transmembrane helix</keyword>
<protein>
    <submittedName>
        <fullName evidence="3">Membrane protease YdiL (CAAX protease family)</fullName>
    </submittedName>
</protein>
<evidence type="ECO:0000313" key="4">
    <source>
        <dbReference type="Proteomes" id="UP001230220"/>
    </source>
</evidence>
<keyword evidence="1" id="KW-0472">Membrane</keyword>
<feature type="transmembrane region" description="Helical" evidence="1">
    <location>
        <begin position="156"/>
        <end position="175"/>
    </location>
</feature>
<evidence type="ECO:0000313" key="3">
    <source>
        <dbReference type="EMBL" id="MDQ0361599.1"/>
    </source>
</evidence>
<dbReference type="GO" id="GO:0008233">
    <property type="term" value="F:peptidase activity"/>
    <property type="evidence" value="ECO:0007669"/>
    <property type="project" value="UniProtKB-KW"/>
</dbReference>
<keyword evidence="4" id="KW-1185">Reference proteome</keyword>
<dbReference type="EMBL" id="JAUSUR010000004">
    <property type="protein sequence ID" value="MDQ0361599.1"/>
    <property type="molecule type" value="Genomic_DNA"/>
</dbReference>
<dbReference type="PANTHER" id="PTHR36435:SF1">
    <property type="entry name" value="CAAX AMINO TERMINAL PROTEASE FAMILY PROTEIN"/>
    <property type="match status" value="1"/>
</dbReference>
<organism evidence="3 4">
    <name type="scientific">Breznakia pachnodae</name>
    <dbReference type="NCBI Taxonomy" id="265178"/>
    <lineage>
        <taxon>Bacteria</taxon>
        <taxon>Bacillati</taxon>
        <taxon>Bacillota</taxon>
        <taxon>Erysipelotrichia</taxon>
        <taxon>Erysipelotrichales</taxon>
        <taxon>Erysipelotrichaceae</taxon>
        <taxon>Breznakia</taxon>
    </lineage>
</organism>
<dbReference type="PANTHER" id="PTHR36435">
    <property type="entry name" value="SLR1288 PROTEIN"/>
    <property type="match status" value="1"/>
</dbReference>
<sequence length="224" mass="25878">MKLTVKKLWNNDLLRISSLYLIVLPMITAIFPEMYSEYLMAILTIVLSIWCIYEMRGIFQPFFLKLEELNRQSYLVGAVALITLFIGIFLSFLKATFGTEGINSNQDMIIHSIETTGLISKIAIVLFVPIIEEIIFKHLIFDKSKILKSTKMKQAILIILLSIAFAMLHTSNEIINLKLGFDFICDYIYYFTFSIFTFSLYKYSNNMLYPVSVHVLCNIVALFL</sequence>
<feature type="transmembrane region" description="Helical" evidence="1">
    <location>
        <begin position="117"/>
        <end position="136"/>
    </location>
</feature>
<dbReference type="GO" id="GO:0006508">
    <property type="term" value="P:proteolysis"/>
    <property type="evidence" value="ECO:0007669"/>
    <property type="project" value="UniProtKB-KW"/>
</dbReference>
<accession>A0ABU0E3X8</accession>
<dbReference type="InterPro" id="IPR003675">
    <property type="entry name" value="Rce1/LyrA-like_dom"/>
</dbReference>
<keyword evidence="3" id="KW-0378">Hydrolase</keyword>
<dbReference type="Pfam" id="PF02517">
    <property type="entry name" value="Rce1-like"/>
    <property type="match status" value="1"/>
</dbReference>
<keyword evidence="1" id="KW-0812">Transmembrane</keyword>
<feature type="transmembrane region" description="Helical" evidence="1">
    <location>
        <begin position="187"/>
        <end position="204"/>
    </location>
</feature>
<feature type="transmembrane region" description="Helical" evidence="1">
    <location>
        <begin position="37"/>
        <end position="53"/>
    </location>
</feature>
<evidence type="ECO:0000256" key="1">
    <source>
        <dbReference type="SAM" id="Phobius"/>
    </source>
</evidence>